<dbReference type="SMART" id="SM00422">
    <property type="entry name" value="HTH_MERR"/>
    <property type="match status" value="1"/>
</dbReference>
<dbReference type="Pfam" id="PF06445">
    <property type="entry name" value="GyrI-like"/>
    <property type="match status" value="1"/>
</dbReference>
<organism evidence="3 4">
    <name type="scientific">Clostridium oceanicum</name>
    <dbReference type="NCBI Taxonomy" id="1543"/>
    <lineage>
        <taxon>Bacteria</taxon>
        <taxon>Bacillati</taxon>
        <taxon>Bacillota</taxon>
        <taxon>Clostridia</taxon>
        <taxon>Eubacteriales</taxon>
        <taxon>Clostridiaceae</taxon>
        <taxon>Clostridium</taxon>
    </lineage>
</organism>
<dbReference type="PROSITE" id="PS50937">
    <property type="entry name" value="HTH_MERR_2"/>
    <property type="match status" value="1"/>
</dbReference>
<dbReference type="InterPro" id="IPR011256">
    <property type="entry name" value="Reg_factor_effector_dom_sf"/>
</dbReference>
<dbReference type="Proteomes" id="UP001501510">
    <property type="component" value="Unassembled WGS sequence"/>
</dbReference>
<reference evidence="4" key="1">
    <citation type="journal article" date="2019" name="Int. J. Syst. Evol. Microbiol.">
        <title>The Global Catalogue of Microorganisms (GCM) 10K type strain sequencing project: providing services to taxonomists for standard genome sequencing and annotation.</title>
        <authorList>
            <consortium name="The Broad Institute Genomics Platform"/>
            <consortium name="The Broad Institute Genome Sequencing Center for Infectious Disease"/>
            <person name="Wu L."/>
            <person name="Ma J."/>
        </authorList>
    </citation>
    <scope>NUCLEOTIDE SEQUENCE [LARGE SCALE GENOMIC DNA]</scope>
    <source>
        <strain evidence="4">JCM 1407</strain>
    </source>
</reference>
<dbReference type="SUPFAM" id="SSF46955">
    <property type="entry name" value="Putative DNA-binding domain"/>
    <property type="match status" value="1"/>
</dbReference>
<dbReference type="Pfam" id="PF13411">
    <property type="entry name" value="MerR_1"/>
    <property type="match status" value="1"/>
</dbReference>
<accession>A0ABP3UPR1</accession>
<evidence type="ECO:0000313" key="3">
    <source>
        <dbReference type="EMBL" id="GAA0739248.1"/>
    </source>
</evidence>
<evidence type="ECO:0000313" key="4">
    <source>
        <dbReference type="Proteomes" id="UP001501510"/>
    </source>
</evidence>
<dbReference type="SUPFAM" id="SSF55136">
    <property type="entry name" value="Probable bacterial effector-binding domain"/>
    <property type="match status" value="1"/>
</dbReference>
<dbReference type="CDD" id="cd01107">
    <property type="entry name" value="HTH_BmrR"/>
    <property type="match status" value="1"/>
</dbReference>
<gene>
    <name evidence="3" type="ORF">GCM10008906_17740</name>
</gene>
<keyword evidence="1" id="KW-0238">DNA-binding</keyword>
<proteinExistence type="predicted"/>
<dbReference type="InterPro" id="IPR010499">
    <property type="entry name" value="AraC_E-bd"/>
</dbReference>
<dbReference type="InterPro" id="IPR047057">
    <property type="entry name" value="MerR_fam"/>
</dbReference>
<dbReference type="EMBL" id="BAAACG010000008">
    <property type="protein sequence ID" value="GAA0739248.1"/>
    <property type="molecule type" value="Genomic_DNA"/>
</dbReference>
<dbReference type="InterPro" id="IPR029442">
    <property type="entry name" value="GyrI-like"/>
</dbReference>
<dbReference type="PANTHER" id="PTHR30204">
    <property type="entry name" value="REDOX-CYCLING DRUG-SENSING TRANSCRIPTIONAL ACTIVATOR SOXR"/>
    <property type="match status" value="1"/>
</dbReference>
<comment type="caution">
    <text evidence="3">The sequence shown here is derived from an EMBL/GenBank/DDBJ whole genome shotgun (WGS) entry which is preliminary data.</text>
</comment>
<evidence type="ECO:0000259" key="2">
    <source>
        <dbReference type="PROSITE" id="PS50937"/>
    </source>
</evidence>
<protein>
    <submittedName>
        <fullName evidence="3">MerR family transcriptional regulator</fullName>
    </submittedName>
</protein>
<dbReference type="Gene3D" id="1.10.1660.10">
    <property type="match status" value="1"/>
</dbReference>
<sequence length="274" mass="32307">MFRIGEFSKLNKISIKTLRHYDEIGLFKPAKVDYFTGYRYYSSTQIKKLNKIVALKSMGFSLKDIKKIVNDKLSIEIITQMLVKKQEEIKSNIKKENDKFSKVKFLLERIKREDDKYMLNYDVVIKKGESLKVASIRRTILNYSAQHDLWVELMGYLNESEIKKGKISMAINYDKDYKEKDVDVEICQSIIGDLKESENIKTRNIKSIDKMACTIHKGKYEDLCYAYEALQKWIEANNYKISGNHREIYIKGERFTKNPEEYITEVQIPVEKNN</sequence>
<dbReference type="InterPro" id="IPR009061">
    <property type="entry name" value="DNA-bd_dom_put_sf"/>
</dbReference>
<dbReference type="PANTHER" id="PTHR30204:SF97">
    <property type="entry name" value="MERR FAMILY REGULATORY PROTEIN"/>
    <property type="match status" value="1"/>
</dbReference>
<dbReference type="InterPro" id="IPR000551">
    <property type="entry name" value="MerR-type_HTH_dom"/>
</dbReference>
<keyword evidence="4" id="KW-1185">Reference proteome</keyword>
<feature type="domain" description="HTH merR-type" evidence="2">
    <location>
        <begin position="1"/>
        <end position="71"/>
    </location>
</feature>
<evidence type="ECO:0000256" key="1">
    <source>
        <dbReference type="ARBA" id="ARBA00023125"/>
    </source>
</evidence>
<name>A0ABP3UPR1_9CLOT</name>
<dbReference type="Gene3D" id="3.20.80.10">
    <property type="entry name" value="Regulatory factor, effector binding domain"/>
    <property type="match status" value="1"/>
</dbReference>
<dbReference type="RefSeq" id="WP_343760876.1">
    <property type="nucleotide sequence ID" value="NZ_BAAACG010000008.1"/>
</dbReference>
<dbReference type="SMART" id="SM00871">
    <property type="entry name" value="AraC_E_bind"/>
    <property type="match status" value="1"/>
</dbReference>